<sequence length="122" mass="13759">MYKIFFLTGMLLLMGSSDCEKFKKGTFVLDEGNGKAYIITRKKNKQIEEDRGNGVMVEFDLEWTSDCSYKLYNPNVVKGDIGPILIDTLYCEITDVKGDSYRAVCHSKGYPDAVTPPIVKID</sequence>
<evidence type="ECO:0000313" key="1">
    <source>
        <dbReference type="EMBL" id="QEE51117.1"/>
    </source>
</evidence>
<organism evidence="1 2">
    <name type="scientific">Flavobacterium alkalisoli</name>
    <dbReference type="NCBI Taxonomy" id="2602769"/>
    <lineage>
        <taxon>Bacteria</taxon>
        <taxon>Pseudomonadati</taxon>
        <taxon>Bacteroidota</taxon>
        <taxon>Flavobacteriia</taxon>
        <taxon>Flavobacteriales</taxon>
        <taxon>Flavobacteriaceae</taxon>
        <taxon>Flavobacterium</taxon>
    </lineage>
</organism>
<dbReference type="KEGG" id="fak:FUA48_16505"/>
<proteinExistence type="predicted"/>
<dbReference type="EMBL" id="CP042831">
    <property type="protein sequence ID" value="QEE51117.1"/>
    <property type="molecule type" value="Genomic_DNA"/>
</dbReference>
<dbReference type="AlphaFoldDB" id="A0A5B9G214"/>
<dbReference type="RefSeq" id="WP_147584551.1">
    <property type="nucleotide sequence ID" value="NZ_CP042831.1"/>
</dbReference>
<evidence type="ECO:0000313" key="2">
    <source>
        <dbReference type="Proteomes" id="UP000321222"/>
    </source>
</evidence>
<reference evidence="1 2" key="1">
    <citation type="submission" date="2019-08" db="EMBL/GenBank/DDBJ databases">
        <title>Flavobacterium alkalisoli sp. nov., isolated from rhizosphere soil of Suaeda salsa.</title>
        <authorList>
            <person name="Sun J.-Q."/>
            <person name="Xu L."/>
        </authorList>
    </citation>
    <scope>NUCLEOTIDE SEQUENCE [LARGE SCALE GENOMIC DNA]</scope>
    <source>
        <strain evidence="1 2">XS-5</strain>
    </source>
</reference>
<name>A0A5B9G214_9FLAO</name>
<protein>
    <submittedName>
        <fullName evidence="1">Uncharacterized protein</fullName>
    </submittedName>
</protein>
<dbReference type="OrthoDB" id="983030at2"/>
<dbReference type="Proteomes" id="UP000321222">
    <property type="component" value="Chromosome"/>
</dbReference>
<accession>A0A5B9G214</accession>
<keyword evidence="2" id="KW-1185">Reference proteome</keyword>
<gene>
    <name evidence="1" type="ORF">FUA48_16505</name>
</gene>